<feature type="transmembrane region" description="Helical" evidence="8">
    <location>
        <begin position="335"/>
        <end position="355"/>
    </location>
</feature>
<dbReference type="GO" id="GO:0000287">
    <property type="term" value="F:magnesium ion binding"/>
    <property type="evidence" value="ECO:0007669"/>
    <property type="project" value="TreeGrafter"/>
</dbReference>
<comment type="similarity">
    <text evidence="2 8">Belongs to the CorA metal ion transporter (MIT) (TC 1.A.35) family.</text>
</comment>
<dbReference type="InterPro" id="IPR045863">
    <property type="entry name" value="CorA_TM1_TM2"/>
</dbReference>
<dbReference type="OrthoDB" id="9803416at2"/>
<dbReference type="SUPFAM" id="SSF144083">
    <property type="entry name" value="Magnesium transport protein CorA, transmembrane region"/>
    <property type="match status" value="1"/>
</dbReference>
<dbReference type="PANTHER" id="PTHR46494:SF1">
    <property type="entry name" value="CORA FAMILY METAL ION TRANSPORTER (EUROFUNG)"/>
    <property type="match status" value="1"/>
</dbReference>
<evidence type="ECO:0000256" key="1">
    <source>
        <dbReference type="ARBA" id="ARBA00004651"/>
    </source>
</evidence>
<evidence type="ECO:0000256" key="5">
    <source>
        <dbReference type="ARBA" id="ARBA00022692"/>
    </source>
</evidence>
<dbReference type="EMBL" id="RJKX01000011">
    <property type="protein sequence ID" value="ROQ01425.1"/>
    <property type="molecule type" value="Genomic_DNA"/>
</dbReference>
<dbReference type="InterPro" id="IPR004488">
    <property type="entry name" value="Mg/Co-transport_prot_CorA"/>
</dbReference>
<keyword evidence="6 8" id="KW-1133">Transmembrane helix</keyword>
<comment type="subcellular location">
    <subcellularLocation>
        <location evidence="1">Cell membrane</location>
        <topology evidence="1">Multi-pass membrane protein</topology>
    </subcellularLocation>
    <subcellularLocation>
        <location evidence="8">Membrane</location>
        <topology evidence="8">Multi-pass membrane protein</topology>
    </subcellularLocation>
</comment>
<name>A0A3N1ME75_9PROT</name>
<dbReference type="Gene3D" id="1.20.58.340">
    <property type="entry name" value="Magnesium transport protein CorA, transmembrane region"/>
    <property type="match status" value="2"/>
</dbReference>
<evidence type="ECO:0000256" key="7">
    <source>
        <dbReference type="ARBA" id="ARBA00023136"/>
    </source>
</evidence>
<dbReference type="GO" id="GO:0005886">
    <property type="term" value="C:plasma membrane"/>
    <property type="evidence" value="ECO:0007669"/>
    <property type="project" value="UniProtKB-SubCell"/>
</dbReference>
<dbReference type="Pfam" id="PF01544">
    <property type="entry name" value="CorA"/>
    <property type="match status" value="1"/>
</dbReference>
<evidence type="ECO:0000256" key="8">
    <source>
        <dbReference type="RuleBase" id="RU362010"/>
    </source>
</evidence>
<feature type="transmembrane region" description="Helical" evidence="8">
    <location>
        <begin position="297"/>
        <end position="315"/>
    </location>
</feature>
<dbReference type="AlphaFoldDB" id="A0A3N1ME75"/>
<reference evidence="9 10" key="1">
    <citation type="submission" date="2018-11" db="EMBL/GenBank/DDBJ databases">
        <title>Genomic Encyclopedia of Type Strains, Phase IV (KMG-IV): sequencing the most valuable type-strain genomes for metagenomic binning, comparative biology and taxonomic classification.</title>
        <authorList>
            <person name="Goeker M."/>
        </authorList>
    </citation>
    <scope>NUCLEOTIDE SEQUENCE [LARGE SCALE GENOMIC DNA]</scope>
    <source>
        <strain evidence="9 10">DSM 5900</strain>
    </source>
</reference>
<evidence type="ECO:0000313" key="9">
    <source>
        <dbReference type="EMBL" id="ROQ01425.1"/>
    </source>
</evidence>
<evidence type="ECO:0000256" key="4">
    <source>
        <dbReference type="ARBA" id="ARBA00022475"/>
    </source>
</evidence>
<dbReference type="GO" id="GO:0050897">
    <property type="term" value="F:cobalt ion binding"/>
    <property type="evidence" value="ECO:0007669"/>
    <property type="project" value="TreeGrafter"/>
</dbReference>
<dbReference type="NCBIfam" id="TIGR00383">
    <property type="entry name" value="corA"/>
    <property type="match status" value="1"/>
</dbReference>
<dbReference type="SUPFAM" id="SSF143865">
    <property type="entry name" value="CorA soluble domain-like"/>
    <property type="match status" value="1"/>
</dbReference>
<dbReference type="Proteomes" id="UP000278222">
    <property type="component" value="Unassembled WGS sequence"/>
</dbReference>
<comment type="caution">
    <text evidence="9">The sequence shown here is derived from an EMBL/GenBank/DDBJ whole genome shotgun (WGS) entry which is preliminary data.</text>
</comment>
<dbReference type="Gene3D" id="3.30.460.20">
    <property type="entry name" value="CorA soluble domain-like"/>
    <property type="match status" value="1"/>
</dbReference>
<dbReference type="RefSeq" id="WP_123688186.1">
    <property type="nucleotide sequence ID" value="NZ_AP019700.1"/>
</dbReference>
<evidence type="ECO:0000256" key="2">
    <source>
        <dbReference type="ARBA" id="ARBA00009765"/>
    </source>
</evidence>
<sequence>MAVPKGARRRTKIVPGLSPGTLTDQVAGVRRVRLRVYDEHGVETRDDPDEATCGAFRARGGRIWLDVAGVPDAGLLRMLGAAFGLHRLALEDVQRAGAQRPKVDSYDGVLFAVLNDVERQASGLLEIEQVSLFLGPSFVVSFHDGEGDDIFAPVARRLDSADNPMRGRGSDYLFYALVDLVIDRKFPLLEDFGDRLDALEAEVLERATPDSARAIQQARRSLHVLRRAIWPERDVVANLLRDDNALIRPETRVYLRDCYDHAAQVIEVLETYRETASGLMDIYVSAISNRLNDIMRLLTVIATIFMPLSFLASVYGMNFDRDAGPLAMPELGWAYGYPAIWCVFITVAIGMIVWFRRRGFF</sequence>
<dbReference type="InterPro" id="IPR045861">
    <property type="entry name" value="CorA_cytoplasmic_dom"/>
</dbReference>
<keyword evidence="8" id="KW-0460">Magnesium</keyword>
<dbReference type="GO" id="GO:0015087">
    <property type="term" value="F:cobalt ion transmembrane transporter activity"/>
    <property type="evidence" value="ECO:0007669"/>
    <property type="project" value="UniProtKB-UniRule"/>
</dbReference>
<dbReference type="CDD" id="cd12828">
    <property type="entry name" value="TmCorA-like_1"/>
    <property type="match status" value="1"/>
</dbReference>
<organism evidence="9 10">
    <name type="scientific">Stella humosa</name>
    <dbReference type="NCBI Taxonomy" id="94"/>
    <lineage>
        <taxon>Bacteria</taxon>
        <taxon>Pseudomonadati</taxon>
        <taxon>Pseudomonadota</taxon>
        <taxon>Alphaproteobacteria</taxon>
        <taxon>Rhodospirillales</taxon>
        <taxon>Stellaceae</taxon>
        <taxon>Stella</taxon>
    </lineage>
</organism>
<dbReference type="FunFam" id="1.20.58.340:FF:000012">
    <property type="entry name" value="Magnesium transport protein CorA"/>
    <property type="match status" value="1"/>
</dbReference>
<dbReference type="GO" id="GO:0015095">
    <property type="term" value="F:magnesium ion transmembrane transporter activity"/>
    <property type="evidence" value="ECO:0007669"/>
    <property type="project" value="UniProtKB-UniRule"/>
</dbReference>
<evidence type="ECO:0000256" key="6">
    <source>
        <dbReference type="ARBA" id="ARBA00022989"/>
    </source>
</evidence>
<proteinExistence type="inferred from homology"/>
<keyword evidence="7 8" id="KW-0472">Membrane</keyword>
<gene>
    <name evidence="8" type="primary">corA</name>
    <name evidence="9" type="ORF">EDC65_0604</name>
</gene>
<keyword evidence="4 8" id="KW-1003">Cell membrane</keyword>
<dbReference type="InterPro" id="IPR002523">
    <property type="entry name" value="MgTranspt_CorA/ZnTranspt_ZntB"/>
</dbReference>
<keyword evidence="5 8" id="KW-0812">Transmembrane</keyword>
<keyword evidence="10" id="KW-1185">Reference proteome</keyword>
<comment type="function">
    <text evidence="8">Mediates influx of magnesium ions.</text>
</comment>
<dbReference type="PANTHER" id="PTHR46494">
    <property type="entry name" value="CORA FAMILY METAL ION TRANSPORTER (EUROFUNG)"/>
    <property type="match status" value="1"/>
</dbReference>
<evidence type="ECO:0000313" key="10">
    <source>
        <dbReference type="Proteomes" id="UP000278222"/>
    </source>
</evidence>
<accession>A0A3N1ME75</accession>
<keyword evidence="3 8" id="KW-0813">Transport</keyword>
<keyword evidence="8" id="KW-0406">Ion transport</keyword>
<evidence type="ECO:0000256" key="3">
    <source>
        <dbReference type="ARBA" id="ARBA00022448"/>
    </source>
</evidence>
<protein>
    <recommendedName>
        <fullName evidence="8">Magnesium transport protein CorA</fullName>
    </recommendedName>
</protein>